<keyword evidence="5" id="KW-0206">Cytoskeleton</keyword>
<reference evidence="12 13" key="1">
    <citation type="journal article" date="2019" name="Sci. Rep.">
        <title>Comparative genomics of chytrid fungi reveal insights into the obligate biotrophic and pathogenic lifestyle of Synchytrium endobioticum.</title>
        <authorList>
            <person name="van de Vossenberg B.T.L.H."/>
            <person name="Warris S."/>
            <person name="Nguyen H.D.T."/>
            <person name="van Gent-Pelzer M.P.E."/>
            <person name="Joly D.L."/>
            <person name="van de Geest H.C."/>
            <person name="Bonants P.J.M."/>
            <person name="Smith D.S."/>
            <person name="Levesque C.A."/>
            <person name="van der Lee T.A.J."/>
        </authorList>
    </citation>
    <scope>NUCLEOTIDE SEQUENCE [LARGE SCALE GENOMIC DNA]</scope>
    <source>
        <strain evidence="10 13">LEV6574</strain>
        <strain evidence="11 12">MB42</strain>
    </source>
</reference>
<comment type="subcellular location">
    <subcellularLocation>
        <location evidence="2">Cytoplasm</location>
        <location evidence="2">Cytoskeleton</location>
        <location evidence="2">Cilium basal body</location>
    </subcellularLocation>
    <subcellularLocation>
        <location evidence="1">Cytoplasm</location>
        <location evidence="1">Cytoskeleton</location>
        <location evidence="1">Microtubule organizing center</location>
        <location evidence="1">Centrosome</location>
        <location evidence="1">Centriole</location>
    </subcellularLocation>
</comment>
<feature type="compositionally biased region" description="Polar residues" evidence="8">
    <location>
        <begin position="640"/>
        <end position="650"/>
    </location>
</feature>
<feature type="coiled-coil region" evidence="7">
    <location>
        <begin position="417"/>
        <end position="463"/>
    </location>
</feature>
<dbReference type="OrthoDB" id="515971at2759"/>
<dbReference type="Proteomes" id="UP000320475">
    <property type="component" value="Unassembled WGS sequence"/>
</dbReference>
<evidence type="ECO:0000256" key="7">
    <source>
        <dbReference type="SAM" id="Coils"/>
    </source>
</evidence>
<evidence type="ECO:0000256" key="2">
    <source>
        <dbReference type="ARBA" id="ARBA00004120"/>
    </source>
</evidence>
<dbReference type="InterPro" id="IPR013087">
    <property type="entry name" value="Znf_C2H2_type"/>
</dbReference>
<feature type="region of interest" description="Disordered" evidence="8">
    <location>
        <begin position="715"/>
        <end position="734"/>
    </location>
</feature>
<feature type="region of interest" description="Disordered" evidence="8">
    <location>
        <begin position="368"/>
        <end position="392"/>
    </location>
</feature>
<proteinExistence type="inferred from homology"/>
<keyword evidence="6" id="KW-0966">Cell projection</keyword>
<dbReference type="EMBL" id="QEAN01000002">
    <property type="protein sequence ID" value="TPX54908.1"/>
    <property type="molecule type" value="Genomic_DNA"/>
</dbReference>
<dbReference type="PANTHER" id="PTHR21502">
    <property type="entry name" value="ZINC FINGER PROTEIN DZIP1"/>
    <property type="match status" value="1"/>
</dbReference>
<dbReference type="VEuPathDB" id="FungiDB:SeMB42_g00106"/>
<evidence type="ECO:0000256" key="1">
    <source>
        <dbReference type="ARBA" id="ARBA00004114"/>
    </source>
</evidence>
<feature type="region of interest" description="Disordered" evidence="8">
    <location>
        <begin position="233"/>
        <end position="252"/>
    </location>
</feature>
<feature type="compositionally biased region" description="Basic and acidic residues" evidence="8">
    <location>
        <begin position="1116"/>
        <end position="1127"/>
    </location>
</feature>
<dbReference type="EMBL" id="QEAM01000003">
    <property type="protein sequence ID" value="TPX51597.1"/>
    <property type="molecule type" value="Genomic_DNA"/>
</dbReference>
<feature type="compositionally biased region" description="Pro residues" evidence="8">
    <location>
        <begin position="241"/>
        <end position="252"/>
    </location>
</feature>
<dbReference type="AlphaFoldDB" id="A0A507DK87"/>
<evidence type="ECO:0000313" key="11">
    <source>
        <dbReference type="EMBL" id="TPX54908.1"/>
    </source>
</evidence>
<evidence type="ECO:0000256" key="6">
    <source>
        <dbReference type="ARBA" id="ARBA00023273"/>
    </source>
</evidence>
<dbReference type="GO" id="GO:0008270">
    <property type="term" value="F:zinc ion binding"/>
    <property type="evidence" value="ECO:0007669"/>
    <property type="project" value="UniProtKB-KW"/>
</dbReference>
<organism evidence="10 13">
    <name type="scientific">Synchytrium endobioticum</name>
    <dbReference type="NCBI Taxonomy" id="286115"/>
    <lineage>
        <taxon>Eukaryota</taxon>
        <taxon>Fungi</taxon>
        <taxon>Fungi incertae sedis</taxon>
        <taxon>Chytridiomycota</taxon>
        <taxon>Chytridiomycota incertae sedis</taxon>
        <taxon>Chytridiomycetes</taxon>
        <taxon>Synchytriales</taxon>
        <taxon>Synchytriaceae</taxon>
        <taxon>Synchytrium</taxon>
    </lineage>
</organism>
<dbReference type="InterPro" id="IPR032714">
    <property type="entry name" value="DZIP1_N"/>
</dbReference>
<comment type="caution">
    <text evidence="10">The sequence shown here is derived from an EMBL/GenBank/DDBJ whole genome shotgun (WGS) entry which is preliminary data.</text>
</comment>
<evidence type="ECO:0000313" key="10">
    <source>
        <dbReference type="EMBL" id="TPX51597.1"/>
    </source>
</evidence>
<evidence type="ECO:0000313" key="12">
    <source>
        <dbReference type="Proteomes" id="UP000317494"/>
    </source>
</evidence>
<evidence type="ECO:0000259" key="9">
    <source>
        <dbReference type="PROSITE" id="PS00028"/>
    </source>
</evidence>
<keyword evidence="5" id="KW-0963">Cytoplasm</keyword>
<dbReference type="PANTHER" id="PTHR21502:SF3">
    <property type="entry name" value="CILIUM ASSEMBLY PROTEIN DZIP1L"/>
    <property type="match status" value="1"/>
</dbReference>
<dbReference type="InterPro" id="IPR051241">
    <property type="entry name" value="DZIP_RILPL"/>
</dbReference>
<dbReference type="PROSITE" id="PS00028">
    <property type="entry name" value="ZINC_FINGER_C2H2_1"/>
    <property type="match status" value="1"/>
</dbReference>
<evidence type="ECO:0000256" key="5">
    <source>
        <dbReference type="ARBA" id="ARBA00023212"/>
    </source>
</evidence>
<feature type="compositionally biased region" description="Polar residues" evidence="8">
    <location>
        <begin position="783"/>
        <end position="796"/>
    </location>
</feature>
<feature type="compositionally biased region" description="Basic and acidic residues" evidence="8">
    <location>
        <begin position="864"/>
        <end position="874"/>
    </location>
</feature>
<feature type="region of interest" description="Disordered" evidence="8">
    <location>
        <begin position="634"/>
        <end position="661"/>
    </location>
</feature>
<protein>
    <recommendedName>
        <fullName evidence="9">C2H2-type domain-containing protein</fullName>
    </recommendedName>
</protein>
<evidence type="ECO:0000256" key="4">
    <source>
        <dbReference type="ARBA" id="ARBA00023054"/>
    </source>
</evidence>
<dbReference type="Pfam" id="PF13815">
    <property type="entry name" value="Dzip-like_N"/>
    <property type="match status" value="1"/>
</dbReference>
<comment type="similarity">
    <text evidence="3">Belongs to the DZIP C2H2-type zinc-finger protein family.</text>
</comment>
<accession>A0A507DK87</accession>
<sequence length="1252" mass="139096">MAAAVDNGAYPTAFVPYGFSTVGVAVGAHHDRTSTPTRRGHAMSAAKHDASRKNASNAFYFRKRRERLNWRALASVSLDKIIKEVDLDSLQDVMENIAFCDIEAEDLRFVDPNFVKLFKISQLMVEYLLHSQDYLVKDRQCMADELQKASISAANAAKISEAHMNELALFKKDNRMLRKSLFAYQIMAKLPNGPGHSASGPVPASYNRCPYCPKVFNSQCFLDAHLCRRHPDQDNYLEKPSPAPVAPAPPLPPPQPPVIMQQAPIEPRLPPGVIDLQTLDKITDVIERFTGRVMDTERKLRDEMETKLEKELSHRQTKVQDFYKQERLQCEHELQIMKSQIHQEIDQDRNLLAAEKAALTALIEKAAAQPPPKPTSFVGTLEDDSPTPMSPLKRELSTRSLASRLEDHQNSLVKDLGDRLESEIKRTRKAVEQNQKRDMEVKLSDAASEIQRLRNELADMKQASVTDRANSAFSITKTTPSTNVPGCSDIAEREEDRSPSPQPTTVNLTMPTPRDRSLMSLLQDHVEQPMKSEAPWLHTLYPHSSQAIVQEKVILEEEVARQLSKMGLSLPNLLQRWGHDPIVESELNIKWREMKTNHTRKHEKDAYGYGVIRPWLEDHLEASVTGWFRERVKPPKLDLGNSSRRQSSKSADPKNIPASANGSITKLTALGARDASIDRPLTASTTFAANLAATGAGTEKPATNIRTASPTKSILRNASGTPSPSRAHFAGVPVGNNPLEYIQEEPERRRSRSLSAGWKMPKFMRDRAASSGASSYGGRSDATSEYSESDATSTYAPESPVNPRAEVVVVSGTESSPPASPKRRPLERQVSQSSTKITEDVNKKEPSLFERTGSLFRRSNSKIRRNEKASESSSKETPNQHIIRQNSQSSYKRSPSKDSSHHHQTGAQKREHETSYRSTSRQRSYRDGQAKEKKSLRSVRDSDHDGDDSSSEYFLSETEERPTRSYEPSIRPVKSRTRSNTNYNAEPQNAPRSNPNSKLVVSLPAPTQSAPIPKSPKRPHGPSRAPPSDVRKLAALASPAPPPLSDSSLIDTFEAKTVPMVKQTNTQQLSRHDTKTSTNHNIQKASIISPASPVLSSPLKVMAVSKEMIKAVELKPVKPQQQRHDDEQSFDVSLPSLSGDEDNGSEKTIKAKALRPSTSRGRIGRGELDASEITRLQLKPPAEPTTTKIQVFPPSNPNLTEIKISNPGKMSSKDSFDDLLDELGDTSEGSPLVHKAGLDLTELSEDISYEDV</sequence>
<name>A0A507DK87_9FUNG</name>
<feature type="compositionally biased region" description="Low complexity" evidence="8">
    <location>
        <begin position="769"/>
        <end position="781"/>
    </location>
</feature>
<gene>
    <name evidence="10" type="ORF">SeLEV6574_g00197</name>
    <name evidence="11" type="ORF">SeMB42_g00106</name>
</gene>
<keyword evidence="12" id="KW-1185">Reference proteome</keyword>
<evidence type="ECO:0000313" key="13">
    <source>
        <dbReference type="Proteomes" id="UP000320475"/>
    </source>
</evidence>
<feature type="compositionally biased region" description="Polar residues" evidence="8">
    <location>
        <begin position="978"/>
        <end position="1010"/>
    </location>
</feature>
<feature type="region of interest" description="Disordered" evidence="8">
    <location>
        <begin position="1116"/>
        <end position="1232"/>
    </location>
</feature>
<feature type="compositionally biased region" description="Polar residues" evidence="8">
    <location>
        <begin position="875"/>
        <end position="886"/>
    </location>
</feature>
<dbReference type="GO" id="GO:0005814">
    <property type="term" value="C:centriole"/>
    <property type="evidence" value="ECO:0007669"/>
    <property type="project" value="UniProtKB-SubCell"/>
</dbReference>
<feature type="compositionally biased region" description="Basic and acidic residues" evidence="8">
    <location>
        <begin position="837"/>
        <end position="848"/>
    </location>
</feature>
<dbReference type="GO" id="GO:0005737">
    <property type="term" value="C:cytoplasm"/>
    <property type="evidence" value="ECO:0007669"/>
    <property type="project" value="TreeGrafter"/>
</dbReference>
<feature type="region of interest" description="Disordered" evidence="8">
    <location>
        <begin position="768"/>
        <end position="1049"/>
    </location>
</feature>
<keyword evidence="4 7" id="KW-0175">Coiled coil</keyword>
<feature type="compositionally biased region" description="Basic and acidic residues" evidence="8">
    <location>
        <begin position="924"/>
        <end position="943"/>
    </location>
</feature>
<evidence type="ECO:0000256" key="8">
    <source>
        <dbReference type="SAM" id="MobiDB-lite"/>
    </source>
</evidence>
<feature type="compositionally biased region" description="Polar residues" evidence="8">
    <location>
        <begin position="715"/>
        <end position="724"/>
    </location>
</feature>
<feature type="region of interest" description="Disordered" evidence="8">
    <location>
        <begin position="491"/>
        <end position="512"/>
    </location>
</feature>
<evidence type="ECO:0000256" key="3">
    <source>
        <dbReference type="ARBA" id="ARBA00009131"/>
    </source>
</evidence>
<dbReference type="Proteomes" id="UP000317494">
    <property type="component" value="Unassembled WGS sequence"/>
</dbReference>
<feature type="domain" description="C2H2-type" evidence="9">
    <location>
        <begin position="209"/>
        <end position="230"/>
    </location>
</feature>